<feature type="coiled-coil region" evidence="1">
    <location>
        <begin position="280"/>
        <end position="369"/>
    </location>
</feature>
<accession>A0A0H2S110</accession>
<name>A0A0H2S110_9AGAM</name>
<gene>
    <name evidence="3" type="ORF">SCHPADRAFT_133827</name>
</gene>
<feature type="compositionally biased region" description="Polar residues" evidence="2">
    <location>
        <begin position="1"/>
        <end position="14"/>
    </location>
</feature>
<reference evidence="3 4" key="1">
    <citation type="submission" date="2015-04" db="EMBL/GenBank/DDBJ databases">
        <title>Complete genome sequence of Schizopora paradoxa KUC8140, a cosmopolitan wood degrader in East Asia.</title>
        <authorList>
            <consortium name="DOE Joint Genome Institute"/>
            <person name="Min B."/>
            <person name="Park H."/>
            <person name="Jang Y."/>
            <person name="Kim J.-J."/>
            <person name="Kim K.H."/>
            <person name="Pangilinan J."/>
            <person name="Lipzen A."/>
            <person name="Riley R."/>
            <person name="Grigoriev I.V."/>
            <person name="Spatafora J.W."/>
            <person name="Choi I.-G."/>
        </authorList>
    </citation>
    <scope>NUCLEOTIDE SEQUENCE [LARGE SCALE GENOMIC DNA]</scope>
    <source>
        <strain evidence="3 4">KUC8140</strain>
    </source>
</reference>
<feature type="region of interest" description="Disordered" evidence="2">
    <location>
        <begin position="807"/>
        <end position="850"/>
    </location>
</feature>
<keyword evidence="4" id="KW-1185">Reference proteome</keyword>
<feature type="compositionally biased region" description="Basic and acidic residues" evidence="2">
    <location>
        <begin position="807"/>
        <end position="824"/>
    </location>
</feature>
<dbReference type="OrthoDB" id="3246510at2759"/>
<dbReference type="STRING" id="27342.A0A0H2S110"/>
<sequence>MDNSPFRQNFALKQSNEHSSGHSLSHPQGAPGFVFQPARPRRNANTNTNGMTSPFTRQVISNTPSGSREGHDADRNPFSFSSTTQAKADYDRIDRNQSAEYAYSQNQWAGLRTESKKDQWLHGSTASISSAPLLAPTARSSFGLPIDEYNSTTNVRNQASRASSEVSARSTREIKLESEEDSTDILIKAATDLKGTRLALDEQRKEFEELRAEFSSVSAERDALLKDKSDLRQKLSSFVHKFKESDKHLEGVNEAMEALRKQSKISFEVVEKVRSGLPVVDELRSVVDESTKRFNELLNEEGAFLPTQEWKGTLNDLQADNTNKQQVIDLLRDRLESAKAEVADAKDRSSELERQLLEANSALKNVVEKTSNQLTEIVNGLKIEQKASHDALLRATSAEATLMNTEMEAKALRNSLKDKDQQLEKLDSTLSELTEVRCLLYDRERQLLTLNEQVATIKQRVAEDVKTIEKLEEETTSSNRNLKDKSIALEEASIKLSEYETRSADMQARILELEDALRSSEEQVHQQTNSHLCLVKEKEDSDAASDDLKQQTESLRAELEETKNKYLQVNLQLEKMQDRLEEQAMLLSLEKTAHGDVLEQRSSLEKAHLETLDEIRCKHEGEVKQHHDELGALIGEVHQLKSDRDELITKHEAEVKELDANLFDKNLAVESLEQAINLEKASNQELERQVIQLQENCVALGSQLDAAKAPSELNAVEVNSLKIRIDELNDLANTHIKRGATIVKRYELGDLTSEEKNLIAMVLKAGQGAHEQQLIAKENEIRQRDNAIKTLEKRKAELEDQLAKEIHKQQVTENNVEKEGKDRTVNTSKPNSKQKRDRAHEEEVCSAETRHQSNTPLAYCIVGLRGSEPGTTKVT</sequence>
<evidence type="ECO:0000256" key="2">
    <source>
        <dbReference type="SAM" id="MobiDB-lite"/>
    </source>
</evidence>
<dbReference type="EMBL" id="KQ085898">
    <property type="protein sequence ID" value="KLO18020.1"/>
    <property type="molecule type" value="Genomic_DNA"/>
</dbReference>
<feature type="coiled-coil region" evidence="1">
    <location>
        <begin position="669"/>
        <end position="703"/>
    </location>
</feature>
<dbReference type="AlphaFoldDB" id="A0A0H2S110"/>
<feature type="coiled-coil region" evidence="1">
    <location>
        <begin position="395"/>
        <end position="590"/>
    </location>
</feature>
<proteinExistence type="predicted"/>
<feature type="region of interest" description="Disordered" evidence="2">
    <location>
        <begin position="1"/>
        <end position="90"/>
    </location>
</feature>
<organism evidence="3 4">
    <name type="scientific">Schizopora paradoxa</name>
    <dbReference type="NCBI Taxonomy" id="27342"/>
    <lineage>
        <taxon>Eukaryota</taxon>
        <taxon>Fungi</taxon>
        <taxon>Dikarya</taxon>
        <taxon>Basidiomycota</taxon>
        <taxon>Agaricomycotina</taxon>
        <taxon>Agaricomycetes</taxon>
        <taxon>Hymenochaetales</taxon>
        <taxon>Schizoporaceae</taxon>
        <taxon>Schizopora</taxon>
    </lineage>
</organism>
<evidence type="ECO:0000313" key="3">
    <source>
        <dbReference type="EMBL" id="KLO18020.1"/>
    </source>
</evidence>
<feature type="compositionally biased region" description="Basic and acidic residues" evidence="2">
    <location>
        <begin position="838"/>
        <end position="850"/>
    </location>
</feature>
<evidence type="ECO:0000256" key="1">
    <source>
        <dbReference type="SAM" id="Coils"/>
    </source>
</evidence>
<evidence type="ECO:0000313" key="4">
    <source>
        <dbReference type="Proteomes" id="UP000053477"/>
    </source>
</evidence>
<keyword evidence="1" id="KW-0175">Coiled coil</keyword>
<dbReference type="InParanoid" id="A0A0H2S110"/>
<feature type="coiled-coil region" evidence="1">
    <location>
        <begin position="193"/>
        <end position="220"/>
    </location>
</feature>
<protein>
    <submittedName>
        <fullName evidence="3">Uncharacterized protein</fullName>
    </submittedName>
</protein>
<dbReference type="Proteomes" id="UP000053477">
    <property type="component" value="Unassembled WGS sequence"/>
</dbReference>
<feature type="compositionally biased region" description="Polar residues" evidence="2">
    <location>
        <begin position="50"/>
        <end position="66"/>
    </location>
</feature>